<dbReference type="AlphaFoldDB" id="A0A183C345"/>
<reference evidence="2" key="3">
    <citation type="submission" date="2016-06" db="UniProtKB">
        <authorList>
            <consortium name="WormBaseParasite"/>
        </authorList>
    </citation>
    <scope>IDENTIFICATION</scope>
</reference>
<dbReference type="GO" id="GO:0006914">
    <property type="term" value="P:autophagy"/>
    <property type="evidence" value="ECO:0007669"/>
    <property type="project" value="TreeGrafter"/>
</dbReference>
<reference evidence="1" key="1">
    <citation type="submission" date="2013-12" db="EMBL/GenBank/DDBJ databases">
        <authorList>
            <person name="Aslett M."/>
        </authorList>
    </citation>
    <scope>NUCLEOTIDE SEQUENCE [LARGE SCALE GENOMIC DNA]</scope>
    <source>
        <strain evidence="1">Lindley</strain>
    </source>
</reference>
<keyword evidence="1" id="KW-1185">Reference proteome</keyword>
<evidence type="ECO:0000313" key="2">
    <source>
        <dbReference type="WBParaSite" id="GPLIN_000728900"/>
    </source>
</evidence>
<sequence>MYEAYTNEEIVFKLPIEASSITCYASKEKLFIGSRQGHLITCNQAVEGTSKHHYEYQVCRTFERRPIVELQVVESHDLILCLTDSHLTLYLSTKYKTISAFSYFLVEDKILVAISVRKRLYIFKWVAIKGGCQFWNIELLHKNEFIDEKDFEPAKRPRLLEFVRTGSSESTPLVVFLLKKTIVGICREGSVVDFYEPKSGKITNDFSSCKFSDQVLSLAYHHPYLVGILPKNLLEVSILCLGSSLCRQ</sequence>
<dbReference type="GO" id="GO:0005737">
    <property type="term" value="C:cytoplasm"/>
    <property type="evidence" value="ECO:0007669"/>
    <property type="project" value="TreeGrafter"/>
</dbReference>
<dbReference type="WBParaSite" id="GPLIN_000728900">
    <property type="protein sequence ID" value="GPLIN_000728900"/>
    <property type="gene ID" value="GPLIN_000728900"/>
</dbReference>
<dbReference type="PANTHER" id="PTHR12894">
    <property type="entry name" value="CNH DOMAIN CONTAINING"/>
    <property type="match status" value="1"/>
</dbReference>
<organism evidence="1 2">
    <name type="scientific">Globodera pallida</name>
    <name type="common">Potato cyst nematode worm</name>
    <name type="synonym">Heterodera pallida</name>
    <dbReference type="NCBI Taxonomy" id="36090"/>
    <lineage>
        <taxon>Eukaryota</taxon>
        <taxon>Metazoa</taxon>
        <taxon>Ecdysozoa</taxon>
        <taxon>Nematoda</taxon>
        <taxon>Chromadorea</taxon>
        <taxon>Rhabditida</taxon>
        <taxon>Tylenchina</taxon>
        <taxon>Tylenchomorpha</taxon>
        <taxon>Tylenchoidea</taxon>
        <taxon>Heteroderidae</taxon>
        <taxon>Heteroderinae</taxon>
        <taxon>Globodera</taxon>
    </lineage>
</organism>
<dbReference type="GO" id="GO:0034058">
    <property type="term" value="P:endosomal vesicle fusion"/>
    <property type="evidence" value="ECO:0007669"/>
    <property type="project" value="TreeGrafter"/>
</dbReference>
<evidence type="ECO:0000313" key="1">
    <source>
        <dbReference type="Proteomes" id="UP000050741"/>
    </source>
</evidence>
<reference evidence="1" key="2">
    <citation type="submission" date="2014-05" db="EMBL/GenBank/DDBJ databases">
        <title>The genome and life-stage specific transcriptomes of Globodera pallida elucidate key aspects of plant parasitism by a cyst nematode.</title>
        <authorList>
            <person name="Cotton J.A."/>
            <person name="Lilley C.J."/>
            <person name="Jones L.M."/>
            <person name="Kikuchi T."/>
            <person name="Reid A.J."/>
            <person name="Thorpe P."/>
            <person name="Tsai I.J."/>
            <person name="Beasley H."/>
            <person name="Blok V."/>
            <person name="Cock P.J.A."/>
            <person name="Van den Akker S.E."/>
            <person name="Holroyd N."/>
            <person name="Hunt M."/>
            <person name="Mantelin S."/>
            <person name="Naghra H."/>
            <person name="Pain A."/>
            <person name="Palomares-Rius J.E."/>
            <person name="Zarowiecki M."/>
            <person name="Berriman M."/>
            <person name="Jones J.T."/>
            <person name="Urwin P.E."/>
        </authorList>
    </citation>
    <scope>NUCLEOTIDE SEQUENCE [LARGE SCALE GENOMIC DNA]</scope>
    <source>
        <strain evidence="1">Lindley</strain>
    </source>
</reference>
<name>A0A183C345_GLOPA</name>
<dbReference type="PANTHER" id="PTHR12894:SF49">
    <property type="entry name" value="VAM6_VPS39-LIKE PROTEIN"/>
    <property type="match status" value="1"/>
</dbReference>
<dbReference type="InterPro" id="IPR032914">
    <property type="entry name" value="Vam6/VPS39/TRAP1"/>
</dbReference>
<dbReference type="Proteomes" id="UP000050741">
    <property type="component" value="Unassembled WGS sequence"/>
</dbReference>
<accession>A0A183C345</accession>
<proteinExistence type="predicted"/>
<protein>
    <submittedName>
        <fullName evidence="2">CNH domain-containing protein</fullName>
    </submittedName>
</protein>
<dbReference type="GO" id="GO:0016020">
    <property type="term" value="C:membrane"/>
    <property type="evidence" value="ECO:0007669"/>
    <property type="project" value="TreeGrafter"/>
</dbReference>